<name>A0A348B6Q0_9CREN</name>
<keyword evidence="5" id="KW-1185">Reference proteome</keyword>
<keyword evidence="1" id="KW-0238">DNA-binding</keyword>
<proteinExistence type="predicted"/>
<dbReference type="RefSeq" id="WP_126451101.1">
    <property type="nucleotide sequence ID" value="NZ_AP018553.1"/>
</dbReference>
<evidence type="ECO:0000313" key="4">
    <source>
        <dbReference type="EMBL" id="GGT96318.1"/>
    </source>
</evidence>
<evidence type="ECO:0000256" key="1">
    <source>
        <dbReference type="ARBA" id="ARBA00023125"/>
    </source>
</evidence>
<reference evidence="4" key="1">
    <citation type="journal article" date="2014" name="Int. J. Syst. Evol. Microbiol.">
        <title>Complete genome sequence of Corynebacterium casei LMG S-19264T (=DSM 44701T), isolated from a smear-ripened cheese.</title>
        <authorList>
            <consortium name="US DOE Joint Genome Institute (JGI-PGF)"/>
            <person name="Walter F."/>
            <person name="Albersmeier A."/>
            <person name="Kalinowski J."/>
            <person name="Ruckert C."/>
        </authorList>
    </citation>
    <scope>NUCLEOTIDE SEQUENCE</scope>
    <source>
        <strain evidence="4">JCM 31740</strain>
    </source>
</reference>
<dbReference type="KEGG" id="sacd:HS1genome_2241"/>
<gene>
    <name evidence="4" type="ORF">GCM10007116_12350</name>
    <name evidence="3" type="ORF">HS1genome_2241</name>
</gene>
<dbReference type="Proteomes" id="UP000276741">
    <property type="component" value="Chromosome"/>
</dbReference>
<reference evidence="3" key="3">
    <citation type="journal article" date="2019" name="BMC Res. Notes">
        <title>Complete genome sequence of the Sulfodiicoccus acidiphilus strain HS-1T, the first crenarchaeon that lacks polB3, isolated from an acidic hot spring in Ohwaku-dani, Hakone, Japan.</title>
        <authorList>
            <person name="Sakai H.D."/>
            <person name="Kurosawa N."/>
        </authorList>
    </citation>
    <scope>NUCLEOTIDE SEQUENCE</scope>
    <source>
        <strain evidence="3">HS-1</strain>
    </source>
</reference>
<dbReference type="GO" id="GO:0003677">
    <property type="term" value="F:DNA binding"/>
    <property type="evidence" value="ECO:0007669"/>
    <property type="project" value="UniProtKB-KW"/>
</dbReference>
<dbReference type="GeneID" id="38667693"/>
<feature type="domain" description="Cas12f1-like TNB" evidence="2">
    <location>
        <begin position="209"/>
        <end position="269"/>
    </location>
</feature>
<organism evidence="3 5">
    <name type="scientific">Sulfodiicoccus acidiphilus</name>
    <dbReference type="NCBI Taxonomy" id="1670455"/>
    <lineage>
        <taxon>Archaea</taxon>
        <taxon>Thermoproteota</taxon>
        <taxon>Thermoprotei</taxon>
        <taxon>Sulfolobales</taxon>
        <taxon>Sulfolobaceae</taxon>
        <taxon>Sulfodiicoccus</taxon>
    </lineage>
</organism>
<evidence type="ECO:0000313" key="3">
    <source>
        <dbReference type="EMBL" id="BBD73852.1"/>
    </source>
</evidence>
<dbReference type="OrthoDB" id="33505at2157"/>
<accession>A0A348B6Q0</accession>
<dbReference type="EMBL" id="AP018553">
    <property type="protein sequence ID" value="BBD73852.1"/>
    <property type="molecule type" value="Genomic_DNA"/>
</dbReference>
<dbReference type="InterPro" id="IPR010095">
    <property type="entry name" value="Cas12f1-like_TNB"/>
</dbReference>
<sequence>MEELVESKIVELGKLRKIYSDVQYLRSYLGVLRKSGTPSGLSPPDGMPKQLFSLVINGAPPRLGPLPIEGNNPYLVKDLGCMVSTDRKDKPLGAVIDLSQGVKVYLVFERPQTVVGIDIGLRHLITAVAVTNGRPVKTRMWGDEKLNMEFMRFLGEPQGLARVGGLRQRVEKMLEDVVVYIASWNPKTVALENLRETTGRMGTSLRIVQETLERVMYNHGVKYKRMSPLNTSRICSNCGYRKGELTGSLFQCPVCGYVADRDFNAALNLALKCYYTC</sequence>
<evidence type="ECO:0000259" key="2">
    <source>
        <dbReference type="Pfam" id="PF07282"/>
    </source>
</evidence>
<dbReference type="EMBL" id="BMQS01000010">
    <property type="protein sequence ID" value="GGT96318.1"/>
    <property type="molecule type" value="Genomic_DNA"/>
</dbReference>
<protein>
    <submittedName>
        <fullName evidence="3">Transposase</fullName>
    </submittedName>
</protein>
<reference evidence="5" key="2">
    <citation type="submission" date="2018-04" db="EMBL/GenBank/DDBJ databases">
        <title>Complete genome sequence of Sulfodiicoccus acidiphilus strain HS-1.</title>
        <authorList>
            <person name="Sakai H.D."/>
            <person name="Kurosawa N."/>
        </authorList>
    </citation>
    <scope>NUCLEOTIDE SEQUENCE [LARGE SCALE GENOMIC DNA]</scope>
    <source>
        <strain evidence="5">HS-1</strain>
    </source>
</reference>
<evidence type="ECO:0000313" key="5">
    <source>
        <dbReference type="Proteomes" id="UP000276741"/>
    </source>
</evidence>
<dbReference type="Pfam" id="PF07282">
    <property type="entry name" value="Cas12f1-like_TNB"/>
    <property type="match status" value="1"/>
</dbReference>
<dbReference type="AlphaFoldDB" id="A0A348B6Q0"/>
<reference evidence="4" key="4">
    <citation type="submission" date="2020-09" db="EMBL/GenBank/DDBJ databases">
        <authorList>
            <person name="Sun Q."/>
            <person name="Ohkuma M."/>
        </authorList>
    </citation>
    <scope>NUCLEOTIDE SEQUENCE</scope>
    <source>
        <strain evidence="4">JCM 31740</strain>
    </source>
</reference>
<dbReference type="Proteomes" id="UP000616143">
    <property type="component" value="Unassembled WGS sequence"/>
</dbReference>